<keyword evidence="7 10" id="KW-1133">Transmembrane helix</keyword>
<comment type="subcellular location">
    <subcellularLocation>
        <location evidence="1">Cell membrane</location>
        <topology evidence="1">Multi-pass membrane protein</topology>
    </subcellularLocation>
</comment>
<evidence type="ECO:0000256" key="2">
    <source>
        <dbReference type="ARBA" id="ARBA00022448"/>
    </source>
</evidence>
<feature type="transmembrane region" description="Helical" evidence="10">
    <location>
        <begin position="144"/>
        <end position="165"/>
    </location>
</feature>
<evidence type="ECO:0000256" key="7">
    <source>
        <dbReference type="ARBA" id="ARBA00022989"/>
    </source>
</evidence>
<evidence type="ECO:0000256" key="9">
    <source>
        <dbReference type="ARBA" id="ARBA00023136"/>
    </source>
</evidence>
<dbReference type="PANTHER" id="PTHR32024">
    <property type="entry name" value="TRK SYSTEM POTASSIUM UPTAKE PROTEIN TRKG-RELATED"/>
    <property type="match status" value="1"/>
</dbReference>
<feature type="transmembrane region" description="Helical" evidence="10">
    <location>
        <begin position="62"/>
        <end position="81"/>
    </location>
</feature>
<name>A0A1G4T6W0_9BACL</name>
<feature type="transmembrane region" description="Helical" evidence="10">
    <location>
        <begin position="177"/>
        <end position="197"/>
    </location>
</feature>
<keyword evidence="3" id="KW-1003">Cell membrane</keyword>
<feature type="transmembrane region" description="Helical" evidence="10">
    <location>
        <begin position="209"/>
        <end position="229"/>
    </location>
</feature>
<evidence type="ECO:0000256" key="6">
    <source>
        <dbReference type="ARBA" id="ARBA00022958"/>
    </source>
</evidence>
<dbReference type="Pfam" id="PF02386">
    <property type="entry name" value="TrkH"/>
    <property type="match status" value="1"/>
</dbReference>
<evidence type="ECO:0000313" key="11">
    <source>
        <dbReference type="EMBL" id="SCW77190.1"/>
    </source>
</evidence>
<evidence type="ECO:0000256" key="10">
    <source>
        <dbReference type="SAM" id="Phobius"/>
    </source>
</evidence>
<dbReference type="AlphaFoldDB" id="A0A1G4T6W0"/>
<dbReference type="GO" id="GO:0005886">
    <property type="term" value="C:plasma membrane"/>
    <property type="evidence" value="ECO:0007669"/>
    <property type="project" value="UniProtKB-SubCell"/>
</dbReference>
<dbReference type="NCBIfam" id="TIGR00933">
    <property type="entry name" value="2a38"/>
    <property type="match status" value="1"/>
</dbReference>
<protein>
    <submittedName>
        <fullName evidence="11">Trk system potassium uptake protein TrkH</fullName>
    </submittedName>
</protein>
<feature type="transmembrane region" description="Helical" evidence="10">
    <location>
        <begin position="93"/>
        <end position="117"/>
    </location>
</feature>
<keyword evidence="2" id="KW-0813">Transport</keyword>
<dbReference type="PANTHER" id="PTHR32024:SF1">
    <property type="entry name" value="KTR SYSTEM POTASSIUM UPTAKE PROTEIN B"/>
    <property type="match status" value="1"/>
</dbReference>
<dbReference type="Proteomes" id="UP000198601">
    <property type="component" value="Unassembled WGS sequence"/>
</dbReference>
<evidence type="ECO:0000256" key="4">
    <source>
        <dbReference type="ARBA" id="ARBA00022538"/>
    </source>
</evidence>
<dbReference type="EMBL" id="FMTT01000044">
    <property type="protein sequence ID" value="SCW77190.1"/>
    <property type="molecule type" value="Genomic_DNA"/>
</dbReference>
<dbReference type="GO" id="GO:0015379">
    <property type="term" value="F:potassium:chloride symporter activity"/>
    <property type="evidence" value="ECO:0007669"/>
    <property type="project" value="InterPro"/>
</dbReference>
<sequence>MEDHDYIRGKHDLEVNPVQTPAKLIKITPPRVLAGGFALIIIIGSFLLTLPAASTDGQSMRYIDALFMATSATCVTGLIVVDTGVHFSLFGQIVLLLMVQLGGLGFMTMATWFTLALKRRVSLRDRLLLKESMNHANIDGIVRLIIRVFLYSITIEGIAAFYFMLRWSQEMPLGKAAYFGLFHAVSIFNNAGFELFGGFRSLTPYVNDIGINLVSMMLIFFGGIGFIVISELIEFPKTRKLSLHSKVVLSTNGILVLTGAVLILIFEFTNAKTLGSMPWDTKIVASFFQSMTLRSAGVNTLDIAELRTATQFLMIIMMFIGAAPGSTGGGIRLTTFAILVGAFVAMLRGKEDVVLFRHRLPEKDIYKAVTFTLTAVLFLAFATMLLSTFQDQDFLKILFETTSAFGTVGLSMGLTADLTFAGKILMICVMFIGRVGLVTLAFALQPNPKKELYRYPEGKITIG</sequence>
<gene>
    <name evidence="11" type="ORF">SAMN04487970_104410</name>
</gene>
<evidence type="ECO:0000313" key="12">
    <source>
        <dbReference type="Proteomes" id="UP000198601"/>
    </source>
</evidence>
<organism evidence="11 12">
    <name type="scientific">Paenibacillus tianmuensis</name>
    <dbReference type="NCBI Taxonomy" id="624147"/>
    <lineage>
        <taxon>Bacteria</taxon>
        <taxon>Bacillati</taxon>
        <taxon>Bacillota</taxon>
        <taxon>Bacilli</taxon>
        <taxon>Bacillales</taxon>
        <taxon>Paenibacillaceae</taxon>
        <taxon>Paenibacillus</taxon>
    </lineage>
</organism>
<evidence type="ECO:0000256" key="3">
    <source>
        <dbReference type="ARBA" id="ARBA00022475"/>
    </source>
</evidence>
<keyword evidence="9 10" id="KW-0472">Membrane</keyword>
<feature type="transmembrane region" description="Helical" evidence="10">
    <location>
        <begin position="32"/>
        <end position="50"/>
    </location>
</feature>
<keyword evidence="8" id="KW-0406">Ion transport</keyword>
<evidence type="ECO:0000256" key="5">
    <source>
        <dbReference type="ARBA" id="ARBA00022692"/>
    </source>
</evidence>
<feature type="transmembrane region" description="Helical" evidence="10">
    <location>
        <begin position="329"/>
        <end position="347"/>
    </location>
</feature>
<reference evidence="12" key="1">
    <citation type="submission" date="2016-10" db="EMBL/GenBank/DDBJ databases">
        <authorList>
            <person name="Varghese N."/>
            <person name="Submissions S."/>
        </authorList>
    </citation>
    <scope>NUCLEOTIDE SEQUENCE [LARGE SCALE GENOMIC DNA]</scope>
    <source>
        <strain evidence="12">CGMCC 1.8946</strain>
    </source>
</reference>
<keyword evidence="12" id="KW-1185">Reference proteome</keyword>
<accession>A0A1G4T6W0</accession>
<keyword evidence="6" id="KW-0630">Potassium</keyword>
<dbReference type="InterPro" id="IPR004772">
    <property type="entry name" value="TrkH"/>
</dbReference>
<evidence type="ECO:0000256" key="1">
    <source>
        <dbReference type="ARBA" id="ARBA00004651"/>
    </source>
</evidence>
<keyword evidence="4" id="KW-0633">Potassium transport</keyword>
<feature type="transmembrane region" description="Helical" evidence="10">
    <location>
        <begin position="368"/>
        <end position="389"/>
    </location>
</feature>
<keyword evidence="5 10" id="KW-0812">Transmembrane</keyword>
<feature type="transmembrane region" description="Helical" evidence="10">
    <location>
        <begin position="420"/>
        <end position="444"/>
    </location>
</feature>
<dbReference type="InterPro" id="IPR003445">
    <property type="entry name" value="Cat_transpt"/>
</dbReference>
<evidence type="ECO:0000256" key="8">
    <source>
        <dbReference type="ARBA" id="ARBA00023065"/>
    </source>
</evidence>
<proteinExistence type="predicted"/>
<dbReference type="STRING" id="624147.SAMN04487970_104410"/>
<feature type="transmembrane region" description="Helical" evidence="10">
    <location>
        <begin position="249"/>
        <end position="268"/>
    </location>
</feature>